<name>A0A8E2DUU0_9APHY</name>
<accession>A0A8E2DUU0</accession>
<dbReference type="GO" id="GO:0019005">
    <property type="term" value="C:SCF ubiquitin ligase complex"/>
    <property type="evidence" value="ECO:0007669"/>
    <property type="project" value="TreeGrafter"/>
</dbReference>
<dbReference type="GO" id="GO:0031146">
    <property type="term" value="P:SCF-dependent proteasomal ubiquitin-dependent protein catabolic process"/>
    <property type="evidence" value="ECO:0007669"/>
    <property type="project" value="TreeGrafter"/>
</dbReference>
<protein>
    <recommendedName>
        <fullName evidence="3">F-box domain-containing protein</fullName>
    </recommendedName>
</protein>
<evidence type="ECO:0008006" key="3">
    <source>
        <dbReference type="Google" id="ProtNLM"/>
    </source>
</evidence>
<dbReference type="SUPFAM" id="SSF52058">
    <property type="entry name" value="L domain-like"/>
    <property type="match status" value="1"/>
</dbReference>
<organism evidence="1 2">
    <name type="scientific">Obba rivulosa</name>
    <dbReference type="NCBI Taxonomy" id="1052685"/>
    <lineage>
        <taxon>Eukaryota</taxon>
        <taxon>Fungi</taxon>
        <taxon>Dikarya</taxon>
        <taxon>Basidiomycota</taxon>
        <taxon>Agaricomycotina</taxon>
        <taxon>Agaricomycetes</taxon>
        <taxon>Polyporales</taxon>
        <taxon>Gelatoporiaceae</taxon>
        <taxon>Obba</taxon>
    </lineage>
</organism>
<dbReference type="Proteomes" id="UP000250043">
    <property type="component" value="Unassembled WGS sequence"/>
</dbReference>
<dbReference type="PANTHER" id="PTHR13318:SF190">
    <property type="entry name" value="PARTNER OF PAIRED, ISOFORM B"/>
    <property type="match status" value="1"/>
</dbReference>
<dbReference type="OrthoDB" id="2757320at2759"/>
<evidence type="ECO:0000313" key="1">
    <source>
        <dbReference type="EMBL" id="OCH96409.1"/>
    </source>
</evidence>
<sequence>MHRCLCIVEIASIIMAYVSMDELLGHATLAALARTCRAFQELALDMLWRHQDNFFNILRCLPRDACRFPGVEEEELQGMPSSGTMVIERRLSPGDWLRFDFYAKRVKSFGNKPVEELAPATLPWGDQEDMFRGSLSMASSVFIELRLRRHSSPLFPSLQTVHWQTLRSDGAHLQYIDLLLGAKLSHLSLYMDGVQWGEGRHGVLSSLCALPMTCPGLQKLELLDCSGLLLSSLTRLLGELPALHNLSVQWTSTHDLENLLSELQRVPRLRTLRLLRKEDMSWSSDSETTVPSAENGPSIGVCTLEIEDVKPKRFGQILRILRPKEARHIGCILRDSSTHFGDEQDVPSTAMLARTLRALEEYCEPSNLESISVTFPCKEHTSQEVISLRCFIQDLEPLLSFHNLVEVNITICALQALDDAALERMALSWPRLQVLNLNDGRWDGPGSSRLTFQSVVYLAQHCPELAGFSLAIDVAATRQGLAVPTGTFPHGKLRWMELGKLILGDNEGELFDFLLNWFPSLKQINNIHKHDGTQEAITRRLVR</sequence>
<dbReference type="EMBL" id="KV722331">
    <property type="protein sequence ID" value="OCH96409.1"/>
    <property type="molecule type" value="Genomic_DNA"/>
</dbReference>
<gene>
    <name evidence="1" type="ORF">OBBRIDRAFT_883311</name>
</gene>
<dbReference type="AlphaFoldDB" id="A0A8E2DUU0"/>
<dbReference type="Gene3D" id="3.80.10.10">
    <property type="entry name" value="Ribonuclease Inhibitor"/>
    <property type="match status" value="1"/>
</dbReference>
<dbReference type="InterPro" id="IPR032675">
    <property type="entry name" value="LRR_dom_sf"/>
</dbReference>
<evidence type="ECO:0000313" key="2">
    <source>
        <dbReference type="Proteomes" id="UP000250043"/>
    </source>
</evidence>
<proteinExistence type="predicted"/>
<keyword evidence="2" id="KW-1185">Reference proteome</keyword>
<dbReference type="PANTHER" id="PTHR13318">
    <property type="entry name" value="PARTNER OF PAIRED, ISOFORM B-RELATED"/>
    <property type="match status" value="1"/>
</dbReference>
<reference evidence="1 2" key="1">
    <citation type="submission" date="2016-07" db="EMBL/GenBank/DDBJ databases">
        <title>Draft genome of the white-rot fungus Obba rivulosa 3A-2.</title>
        <authorList>
            <consortium name="DOE Joint Genome Institute"/>
            <person name="Miettinen O."/>
            <person name="Riley R."/>
            <person name="Acob R."/>
            <person name="Barry K."/>
            <person name="Cullen D."/>
            <person name="De Vries R."/>
            <person name="Hainaut M."/>
            <person name="Hatakka A."/>
            <person name="Henrissat B."/>
            <person name="Hilden K."/>
            <person name="Kuo R."/>
            <person name="Labutti K."/>
            <person name="Lipzen A."/>
            <person name="Makela M.R."/>
            <person name="Sandor L."/>
            <person name="Spatafora J.W."/>
            <person name="Grigoriev I.V."/>
            <person name="Hibbett D.S."/>
        </authorList>
    </citation>
    <scope>NUCLEOTIDE SEQUENCE [LARGE SCALE GENOMIC DNA]</scope>
    <source>
        <strain evidence="1 2">3A-2</strain>
    </source>
</reference>